<comment type="caution">
    <text evidence="1">The sequence shown here is derived from an EMBL/GenBank/DDBJ whole genome shotgun (WGS) entry which is preliminary data.</text>
</comment>
<gene>
    <name evidence="1" type="ORF">OWV82_006704</name>
</gene>
<dbReference type="Proteomes" id="UP001164539">
    <property type="component" value="Chromosome 3"/>
</dbReference>
<keyword evidence="2" id="KW-1185">Reference proteome</keyword>
<proteinExistence type="predicted"/>
<reference evidence="1 2" key="1">
    <citation type="journal article" date="2023" name="Science">
        <title>Complex scaffold remodeling in plant triterpene biosynthesis.</title>
        <authorList>
            <person name="De La Pena R."/>
            <person name="Hodgson H."/>
            <person name="Liu J.C."/>
            <person name="Stephenson M.J."/>
            <person name="Martin A.C."/>
            <person name="Owen C."/>
            <person name="Harkess A."/>
            <person name="Leebens-Mack J."/>
            <person name="Jimenez L.E."/>
            <person name="Osbourn A."/>
            <person name="Sattely E.S."/>
        </authorList>
    </citation>
    <scope>NUCLEOTIDE SEQUENCE [LARGE SCALE GENOMIC DNA]</scope>
    <source>
        <strain evidence="2">cv. JPN11</strain>
        <tissue evidence="1">Leaf</tissue>
    </source>
</reference>
<name>A0ACC1YI18_MELAZ</name>
<dbReference type="EMBL" id="CM051396">
    <property type="protein sequence ID" value="KAJ4723320.1"/>
    <property type="molecule type" value="Genomic_DNA"/>
</dbReference>
<organism evidence="1 2">
    <name type="scientific">Melia azedarach</name>
    <name type="common">Chinaberry tree</name>
    <dbReference type="NCBI Taxonomy" id="155640"/>
    <lineage>
        <taxon>Eukaryota</taxon>
        <taxon>Viridiplantae</taxon>
        <taxon>Streptophyta</taxon>
        <taxon>Embryophyta</taxon>
        <taxon>Tracheophyta</taxon>
        <taxon>Spermatophyta</taxon>
        <taxon>Magnoliopsida</taxon>
        <taxon>eudicotyledons</taxon>
        <taxon>Gunneridae</taxon>
        <taxon>Pentapetalae</taxon>
        <taxon>rosids</taxon>
        <taxon>malvids</taxon>
        <taxon>Sapindales</taxon>
        <taxon>Meliaceae</taxon>
        <taxon>Melia</taxon>
    </lineage>
</organism>
<evidence type="ECO:0000313" key="1">
    <source>
        <dbReference type="EMBL" id="KAJ4723320.1"/>
    </source>
</evidence>
<protein>
    <submittedName>
        <fullName evidence="1">Uncharacterized protein</fullName>
    </submittedName>
</protein>
<evidence type="ECO:0000313" key="2">
    <source>
        <dbReference type="Proteomes" id="UP001164539"/>
    </source>
</evidence>
<accession>A0ACC1YI18</accession>
<sequence>MAPKKRKVSGSGPHFETFTDRPDLVVIPVVREFYANAFYERKDDQVFVRGKMVSFVPKVINAYYKLPYIADDEYAKYKQEELDYNEIIQEMCVPGTKWKSSQDKNHAVLSYPENTLNQFAKAWHKFICSNFMPTSHEHEVTAAHSILLYCICTKRTINVGKVIRDSLLHSIQAKTTGGHTHPCLITGLCQTAGVKINANEPTQDPGPIINSSLISRYTVWAGGTSKCSRLGFIVDPDLPVPPSPKLMSRIRKIKPFGGLEPRYFPALRERRERALNLGPPRQAPLTQSKITLGGPSSSTQCKLDERSFAKLKKRMLE</sequence>